<keyword evidence="3" id="KW-1185">Reference proteome</keyword>
<accession>A0A9Q1GMU7</accession>
<organism evidence="2 3">
    <name type="scientific">Carnegiea gigantea</name>
    <dbReference type="NCBI Taxonomy" id="171969"/>
    <lineage>
        <taxon>Eukaryota</taxon>
        <taxon>Viridiplantae</taxon>
        <taxon>Streptophyta</taxon>
        <taxon>Embryophyta</taxon>
        <taxon>Tracheophyta</taxon>
        <taxon>Spermatophyta</taxon>
        <taxon>Magnoliopsida</taxon>
        <taxon>eudicotyledons</taxon>
        <taxon>Gunneridae</taxon>
        <taxon>Pentapetalae</taxon>
        <taxon>Caryophyllales</taxon>
        <taxon>Cactineae</taxon>
        <taxon>Cactaceae</taxon>
        <taxon>Cactoideae</taxon>
        <taxon>Echinocereeae</taxon>
        <taxon>Carnegiea</taxon>
    </lineage>
</organism>
<dbReference type="AlphaFoldDB" id="A0A9Q1GMU7"/>
<proteinExistence type="predicted"/>
<feature type="compositionally biased region" description="Polar residues" evidence="1">
    <location>
        <begin position="109"/>
        <end position="118"/>
    </location>
</feature>
<comment type="caution">
    <text evidence="2">The sequence shown here is derived from an EMBL/GenBank/DDBJ whole genome shotgun (WGS) entry which is preliminary data.</text>
</comment>
<evidence type="ECO:0000313" key="3">
    <source>
        <dbReference type="Proteomes" id="UP001153076"/>
    </source>
</evidence>
<sequence length="161" mass="17224">MNHGNKRQQTVTEKGSCKHCGKFGYEKTIASSLSGIERIGAPTEKAKADDVHHGEEELVAEVERQASKRSACSSKQRNKTECSSRCNGPSSPREGATHPQSGLAHETRTSNVGASSTDAEPAHEASPDIAANSRLSNDKVHARPTTRGARMDHPLSSIRPA</sequence>
<dbReference type="EMBL" id="JAKOGI010002396">
    <property type="protein sequence ID" value="KAJ8422079.1"/>
    <property type="molecule type" value="Genomic_DNA"/>
</dbReference>
<feature type="region of interest" description="Disordered" evidence="1">
    <location>
        <begin position="33"/>
        <end position="161"/>
    </location>
</feature>
<name>A0A9Q1GMU7_9CARY</name>
<gene>
    <name evidence="2" type="ORF">Cgig2_010859</name>
</gene>
<feature type="compositionally biased region" description="Basic and acidic residues" evidence="1">
    <location>
        <begin position="44"/>
        <end position="66"/>
    </location>
</feature>
<evidence type="ECO:0000313" key="2">
    <source>
        <dbReference type="EMBL" id="KAJ8422079.1"/>
    </source>
</evidence>
<reference evidence="2" key="1">
    <citation type="submission" date="2022-04" db="EMBL/GenBank/DDBJ databases">
        <title>Carnegiea gigantea Genome sequencing and assembly v2.</title>
        <authorList>
            <person name="Copetti D."/>
            <person name="Sanderson M.J."/>
            <person name="Burquez A."/>
            <person name="Wojciechowski M.F."/>
        </authorList>
    </citation>
    <scope>NUCLEOTIDE SEQUENCE</scope>
    <source>
        <strain evidence="2">SGP5-SGP5p</strain>
        <tissue evidence="2">Aerial part</tissue>
    </source>
</reference>
<protein>
    <submittedName>
        <fullName evidence="2">Uncharacterized protein</fullName>
    </submittedName>
</protein>
<dbReference type="Proteomes" id="UP001153076">
    <property type="component" value="Unassembled WGS sequence"/>
</dbReference>
<evidence type="ECO:0000256" key="1">
    <source>
        <dbReference type="SAM" id="MobiDB-lite"/>
    </source>
</evidence>
<feature type="compositionally biased region" description="Polar residues" evidence="1">
    <location>
        <begin position="68"/>
        <end position="90"/>
    </location>
</feature>